<dbReference type="Proteomes" id="UP000008316">
    <property type="component" value="Plasmid bgla_2p"/>
</dbReference>
<feature type="region of interest" description="Disordered" evidence="1">
    <location>
        <begin position="773"/>
        <end position="832"/>
    </location>
</feature>
<feature type="region of interest" description="Disordered" evidence="1">
    <location>
        <begin position="654"/>
        <end position="683"/>
    </location>
</feature>
<feature type="compositionally biased region" description="Polar residues" evidence="1">
    <location>
        <begin position="617"/>
        <end position="633"/>
    </location>
</feature>
<gene>
    <name evidence="4" type="ordered locus">bgla_2p0170</name>
</gene>
<feature type="domain" description="TraG N-terminal Proteobacteria" evidence="3">
    <location>
        <begin position="7"/>
        <end position="466"/>
    </location>
</feature>
<name>F2LS60_BURGS</name>
<feature type="transmembrane region" description="Helical" evidence="2">
    <location>
        <begin position="374"/>
        <end position="393"/>
    </location>
</feature>
<keyword evidence="2" id="KW-0472">Membrane</keyword>
<feature type="compositionally biased region" description="Basic and acidic residues" evidence="1">
    <location>
        <begin position="1253"/>
        <end position="1262"/>
    </location>
</feature>
<dbReference type="Pfam" id="PF07916">
    <property type="entry name" value="TraG_N"/>
    <property type="match status" value="1"/>
</dbReference>
<feature type="compositionally biased region" description="Low complexity" evidence="1">
    <location>
        <begin position="557"/>
        <end position="571"/>
    </location>
</feature>
<feature type="transmembrane region" description="Helical" evidence="2">
    <location>
        <begin position="33"/>
        <end position="50"/>
    </location>
</feature>
<feature type="compositionally biased region" description="Low complexity" evidence="1">
    <location>
        <begin position="598"/>
        <end position="610"/>
    </location>
</feature>
<evidence type="ECO:0000256" key="2">
    <source>
        <dbReference type="SAM" id="Phobius"/>
    </source>
</evidence>
<feature type="compositionally biased region" description="Polar residues" evidence="1">
    <location>
        <begin position="777"/>
        <end position="788"/>
    </location>
</feature>
<keyword evidence="2" id="KW-1133">Transmembrane helix</keyword>
<dbReference type="KEGG" id="bgd:bgla_2p0170"/>
<feature type="region of interest" description="Disordered" evidence="1">
    <location>
        <begin position="1107"/>
        <end position="1262"/>
    </location>
</feature>
<feature type="transmembrane region" description="Helical" evidence="2">
    <location>
        <begin position="342"/>
        <end position="362"/>
    </location>
</feature>
<evidence type="ECO:0000259" key="3">
    <source>
        <dbReference type="Pfam" id="PF07916"/>
    </source>
</evidence>
<proteinExistence type="predicted"/>
<sequence>MNMEIDTYGNVDSLYYVMQGVASFMGSGTFTGLIRYTLLCGVVIWTIVAIGRKGTEIFRWFAGAMLMTQLLLAPVENVFISDVNNVQPTREVDHVPVFLAALAQGFTPISRVLTQAYETVFSVPDSLTLKKGDVGFGISVLKKVNQAEITDPGLHADLMQFFKECTVYDIQDGAIDPKTIMNGTDPFNTVFTSTSPARYVTTNTLTANPTTDTCTAMGTLLLIRVQDAEQSAEQIYGSEMYPEISDPGMAKAAFVNAIGDSYGFILQSSQNASSALRQAMFNNVWRQAGAELPAMLNDPARVAEVNALMSSAQAAVATNGSLASVAILAKDTLPTVRNYAEAVIYAVCPLVLVMCLVSGGDAAKKILAMYGKTIGWVSLWPVLFAMINGLSMIRLSHVMHSMSLQNGVPFGMAAKFGSTLIDEQALLGYMVIIVPVLAWGILNVASAGLNGAFSMLTGAVTGSAQQIGGQQAQGNESIGNVHMDSSSIDSASRNVTSANKFDNTVQSRTGSMNVDTGTGSAFTNFSNGLIARTDYQNSLGVSATSQQAFERSLGTDSSTGVSSNQTSSSFSGREQVASSTSSVSNSQERGTTQRVGDESSSGTRGSTSQSGERRTSVDQQYGVDQSHSAETQTSGGVKGSLSLGLGFDKTFSDGDYVPGNPSRGGNGVGSGTNAGPTGGAYNPNAEEALARKAQSLGKSPQQIQELREAYRAKAGAVDTLAGTGGTGKGKLGAKLGGDIGLEGGYTRLSRDSNAEKFVDQYGSFGAFSENEQVAHEGSQTHTDSTGMDSGQHRRTDSSASLTEQASSGTRVAADLSRSTEVRQRGSTQTVSRVDTSTNLMTPENLQRVAARNGMRYSQLMTLSAEDLGRLVSEDASMRDIVSRNSTLPASARDGTALPTGAGDVARQNQRDLRKVGAGVPAAYQRFAGAVGPVDTAPLDVATPMPQIVSTAQQDVDSMKQRVAADSAAPIKQVQDHVEPSSDNKPLMTTERAPGRPLSTAAPSPAVTPLSPGADRGHALAVPPGSELSIQPTFPGSGAASSNEVEKFLNPQETKPGPLLGPVRDIDKGQASAFARPGSTTANPEGMGKTDSRPVARMRDVVAGVRSAPSPDALGDHVTGHAPRATAITFGNRDGADTRKGGVPSPGDAPRPETPGSVGPNQLPRSGTHETDRNVHAGTTPGAQLPAMPDSSASSGTLLPGEPPLPESKGTVQRGGDVSVQGPATSPSALVSTGRITPELGKAAGGEPANRAGGRPDAERNDQ</sequence>
<dbReference type="EMBL" id="CP002602">
    <property type="protein sequence ID" value="AEA65615.1"/>
    <property type="molecule type" value="Genomic_DNA"/>
</dbReference>
<dbReference type="InterPro" id="IPR012931">
    <property type="entry name" value="TraG_N_Proteobacteria"/>
</dbReference>
<keyword evidence="4" id="KW-0614">Plasmid</keyword>
<evidence type="ECO:0000313" key="4">
    <source>
        <dbReference type="EMBL" id="AEA65615.1"/>
    </source>
</evidence>
<feature type="region of interest" description="Disordered" evidence="1">
    <location>
        <begin position="499"/>
        <end position="518"/>
    </location>
</feature>
<feature type="region of interest" description="Disordered" evidence="1">
    <location>
        <begin position="551"/>
        <end position="639"/>
    </location>
</feature>
<evidence type="ECO:0000313" key="5">
    <source>
        <dbReference type="Proteomes" id="UP000008316"/>
    </source>
</evidence>
<geneLocation type="plasmid" evidence="4 5">
    <name>bgla_2p</name>
</geneLocation>
<reference evidence="4 5" key="1">
    <citation type="journal article" date="2011" name="J. Bacteriol.">
        <title>Complete genome sequence of Burkholderia gladioli BSR3.</title>
        <authorList>
            <person name="Seo Y.S."/>
            <person name="Lim J."/>
            <person name="Choi B.S."/>
            <person name="Kim H."/>
            <person name="Goo E."/>
            <person name="Lee B."/>
            <person name="Lim J.S."/>
            <person name="Choi I.Y."/>
            <person name="Moon J.S."/>
            <person name="Kim J."/>
            <person name="Hwang I."/>
        </authorList>
    </citation>
    <scope>NUCLEOTIDE SEQUENCE [LARGE SCALE GENOMIC DNA]</scope>
    <source>
        <strain evidence="4 5">BSR3</strain>
        <plasmid evidence="4">bgla_2p</plasmid>
    </source>
</reference>
<feature type="compositionally biased region" description="Polar residues" evidence="1">
    <location>
        <begin position="797"/>
        <end position="809"/>
    </location>
</feature>
<evidence type="ECO:0000256" key="1">
    <source>
        <dbReference type="SAM" id="MobiDB-lite"/>
    </source>
</evidence>
<dbReference type="eggNOG" id="COG0457">
    <property type="taxonomic scope" value="Bacteria"/>
</dbReference>
<accession>F2LS60</accession>
<keyword evidence="2" id="KW-0812">Transmembrane</keyword>
<dbReference type="AlphaFoldDB" id="F2LS60"/>
<feature type="compositionally biased region" description="Gly residues" evidence="1">
    <location>
        <begin position="662"/>
        <end position="678"/>
    </location>
</feature>
<feature type="transmembrane region" description="Helical" evidence="2">
    <location>
        <begin position="426"/>
        <end position="445"/>
    </location>
</feature>
<keyword evidence="5" id="KW-1185">Reference proteome</keyword>
<protein>
    <submittedName>
        <fullName evidence="4">TraG domain-containing protein</fullName>
    </submittedName>
</protein>
<organism evidence="4 5">
    <name type="scientific">Burkholderia gladioli (strain BSR3)</name>
    <dbReference type="NCBI Taxonomy" id="999541"/>
    <lineage>
        <taxon>Bacteria</taxon>
        <taxon>Pseudomonadati</taxon>
        <taxon>Pseudomonadota</taxon>
        <taxon>Betaproteobacteria</taxon>
        <taxon>Burkholderiales</taxon>
        <taxon>Burkholderiaceae</taxon>
        <taxon>Burkholderia</taxon>
    </lineage>
</organism>
<feature type="compositionally biased region" description="Polar residues" evidence="1">
    <location>
        <begin position="1221"/>
        <end position="1234"/>
    </location>
</feature>
<dbReference type="HOGENOM" id="CLU_260494_0_0_4"/>
<feature type="region of interest" description="Disordered" evidence="1">
    <location>
        <begin position="961"/>
        <end position="1017"/>
    </location>
</feature>